<dbReference type="Pfam" id="PF24384">
    <property type="entry name" value="Ig_TMM62"/>
    <property type="match status" value="1"/>
</dbReference>
<accession>A0ABQ7S7A9</accession>
<keyword evidence="9" id="KW-0472">Membrane</keyword>
<dbReference type="PRINTS" id="PR00786">
    <property type="entry name" value="NEPRILYSIN"/>
</dbReference>
<protein>
    <submittedName>
        <fullName evidence="14">Neprilysin-2</fullName>
    </submittedName>
</protein>
<dbReference type="CDD" id="cd08662">
    <property type="entry name" value="M13"/>
    <property type="match status" value="1"/>
</dbReference>
<keyword evidence="15" id="KW-1185">Reference proteome</keyword>
<dbReference type="PANTHER" id="PTHR11733:SF224">
    <property type="entry name" value="NEPRILYSIN-2"/>
    <property type="match status" value="1"/>
</dbReference>
<evidence type="ECO:0000259" key="10">
    <source>
        <dbReference type="Pfam" id="PF00149"/>
    </source>
</evidence>
<dbReference type="InterPro" id="IPR008753">
    <property type="entry name" value="Peptidase_M13_N"/>
</dbReference>
<evidence type="ECO:0000259" key="12">
    <source>
        <dbReference type="Pfam" id="PF05649"/>
    </source>
</evidence>
<evidence type="ECO:0000256" key="5">
    <source>
        <dbReference type="ARBA" id="ARBA00022801"/>
    </source>
</evidence>
<dbReference type="InterPro" id="IPR024079">
    <property type="entry name" value="MetalloPept_cat_dom_sf"/>
</dbReference>
<evidence type="ECO:0000259" key="11">
    <source>
        <dbReference type="Pfam" id="PF01431"/>
    </source>
</evidence>
<feature type="domain" description="Peptidase M13 N-terminal" evidence="12">
    <location>
        <begin position="112"/>
        <end position="502"/>
    </location>
</feature>
<evidence type="ECO:0000256" key="3">
    <source>
        <dbReference type="ARBA" id="ARBA00022670"/>
    </source>
</evidence>
<comment type="caution">
    <text evidence="14">The sequence shown here is derived from an EMBL/GenBank/DDBJ whole genome shotgun (WGS) entry which is preliminary data.</text>
</comment>
<keyword evidence="7" id="KW-0482">Metalloprotease</keyword>
<evidence type="ECO:0000259" key="13">
    <source>
        <dbReference type="Pfam" id="PF24384"/>
    </source>
</evidence>
<dbReference type="Gene3D" id="3.60.21.10">
    <property type="match status" value="1"/>
</dbReference>
<feature type="region of interest" description="Disordered" evidence="8">
    <location>
        <begin position="40"/>
        <end position="59"/>
    </location>
</feature>
<organism evidence="14 15">
    <name type="scientific">Fragariocoptes setiger</name>
    <dbReference type="NCBI Taxonomy" id="1670756"/>
    <lineage>
        <taxon>Eukaryota</taxon>
        <taxon>Metazoa</taxon>
        <taxon>Ecdysozoa</taxon>
        <taxon>Arthropoda</taxon>
        <taxon>Chelicerata</taxon>
        <taxon>Arachnida</taxon>
        <taxon>Acari</taxon>
        <taxon>Acariformes</taxon>
        <taxon>Trombidiformes</taxon>
        <taxon>Prostigmata</taxon>
        <taxon>Eupodina</taxon>
        <taxon>Eriophyoidea</taxon>
        <taxon>Phytoptidae</taxon>
        <taxon>Fragariocoptes</taxon>
    </lineage>
</organism>
<feature type="transmembrane region" description="Helical" evidence="9">
    <location>
        <begin position="1385"/>
        <end position="1406"/>
    </location>
</feature>
<dbReference type="Gene3D" id="3.40.390.10">
    <property type="entry name" value="Collagenase (Catalytic Domain)"/>
    <property type="match status" value="1"/>
</dbReference>
<evidence type="ECO:0000256" key="8">
    <source>
        <dbReference type="SAM" id="MobiDB-lite"/>
    </source>
</evidence>
<dbReference type="Gene3D" id="1.10.1380.10">
    <property type="entry name" value="Neutral endopeptidase , domain2"/>
    <property type="match status" value="1"/>
</dbReference>
<name>A0ABQ7S7A9_9ACAR</name>
<comment type="cofactor">
    <cofactor evidence="1">
        <name>Zn(2+)</name>
        <dbReference type="ChEBI" id="CHEBI:29105"/>
    </cofactor>
</comment>
<evidence type="ECO:0000256" key="4">
    <source>
        <dbReference type="ARBA" id="ARBA00022723"/>
    </source>
</evidence>
<dbReference type="PANTHER" id="PTHR11733">
    <property type="entry name" value="ZINC METALLOPROTEASE FAMILY M13 NEPRILYSIN-RELATED"/>
    <property type="match status" value="1"/>
</dbReference>
<dbReference type="InterPro" id="IPR004843">
    <property type="entry name" value="Calcineurin-like_PHP"/>
</dbReference>
<feature type="compositionally biased region" description="Low complexity" evidence="8">
    <location>
        <begin position="72"/>
        <end position="82"/>
    </location>
</feature>
<sequence>MAITLSGGASQLTALSWYKSIAGAPAPIASDSSDLSAYGASTSSVSGGHAEPRSVVGSRRRAKALNVAETNSAAKASGKSSSDQLPDDVCLTPGCVKAAAEILKNIDPSIDPCDDFYKYACGNWIESQVIPDDRTSVSLFSVVQDELNNKLRNLIEREPRSDEPPIVQNMRNMYRSCMNTTEIELVGNEPLLKTIKSMSGWPVLGAASGWKDLPAGKPFDWVELLIAFRRRGFNHDILIDLSVTPDFRNNTRHIIDLSLGMPDRSYLLKGMSDPAVAAYYNLMVESAVELGANREDAKREMLDTLKFETVLANYSLPREERRNISTLYNKMMIKELHTIAPNTEWQKFFNNLLNEPVSDDAEVIVNVPTFITKVDQLMVQTPARTVANYMMWRLVLQSATTLGKKWRELAQQYSTIITGQEREEPRWEQCLGSLTGTLGIALSSLYVRNYFKSNSKEMALDMVNYIRREFVKILNEVDWMDDETKQEARDKAHNIASYIGYPDELLNDTMIEQLYTGLTLSRDAYFDNILRVRKWSTDFSYNELNQPNKKVDWRKHARAATVNAFYNSLDNSIEFPAGILQGAFFSRDKPQYLNFGAIGFVIGHEITHGFDDRGRQFDKDGNNRNWWRHTTDANYKARAQCIIDQYANYTVPENGLKVNGINTQGENIADNGGLKEAFRAYNEWVRDNGAEPRLPGIQLNQRQLFWVSAANVWCGKYRPEVLKLRVLVGSHSPAQFRTLGPMSNLPQFSETFNCKLGAPLNPPNKCSVCNNINGARSLSSSPPSVELDDESDCESNCGTIIFIGLVYNAIRFDPVLYSHPPIKYEPQLIDDNPSDLIWFLQVTDIHISRLGHKSRKTDLLQFATEYVSTIKPSVVLVTGDITDGRTRFSETGQQLEEWQAYQDVITKSNVLNRTAWLDIRGNHDNLNVYRPRDPSTMYRRFSVQGRNHPRNYMYVLEKNNRNYSFIGVDGIQTPGIKIPFNFIGVIYDEDMKELRDLSSQSDKIYKSQYKIWFGHYPTSSIASPDAGIRSLIDGPYLCGHYHTTGGFVTKMHATQQNGFVELELGDWKENRRLRLAAVDHQLYSSVDVSLNEWPLVLMTNPKPAEQLMPKYEPTDRIAQSTHIRAIAFSTADITKVEIKLPKSTEYNKMTHVEGPLYVLKWDPNDYAKGLHTASIRATDAKGRVRNFEYQFSIDGSQPDIPFPAKFLIRASFKIYAMSMFFFLVSLNVIPMIMFNLVKCGESLVTLRRHYRVTMLHKLYVLADIKRIAIPIGIVPIWCAMGPLFIGRFVDEAIGVCFAWGILIDGSYLHTGITFTVGSMYMLFIHIPTHLLLASQINARYRELLVKRTQHYAAPSSVLTLRFALWIVVSLIQLFFGLVFMGAYGLIAFLSSFQFVWSIVLYSYCWYHAVRLQLNDFEFSRTDYQKSDVNVTPQTDDNYDQSTANQTR</sequence>
<feature type="domain" description="Peptidase M13 C-terminal" evidence="11">
    <location>
        <begin position="563"/>
        <end position="768"/>
    </location>
</feature>
<dbReference type="InterPro" id="IPR018497">
    <property type="entry name" value="Peptidase_M13_C"/>
</dbReference>
<dbReference type="InterPro" id="IPR029052">
    <property type="entry name" value="Metallo-depent_PP-like"/>
</dbReference>
<keyword evidence="3" id="KW-0645">Protease</keyword>
<feature type="region of interest" description="Disordered" evidence="8">
    <location>
        <begin position="67"/>
        <end position="86"/>
    </location>
</feature>
<proteinExistence type="inferred from homology"/>
<feature type="domain" description="Calcineurin-like phosphoesterase" evidence="10">
    <location>
        <begin position="838"/>
        <end position="1042"/>
    </location>
</feature>
<dbReference type="InterPro" id="IPR042089">
    <property type="entry name" value="Peptidase_M13_dom_2"/>
</dbReference>
<evidence type="ECO:0000313" key="15">
    <source>
        <dbReference type="Proteomes" id="UP000825002"/>
    </source>
</evidence>
<keyword evidence="4" id="KW-0479">Metal-binding</keyword>
<keyword evidence="9" id="KW-1133">Transmembrane helix</keyword>
<feature type="transmembrane region" description="Helical" evidence="9">
    <location>
        <begin position="1214"/>
        <end position="1237"/>
    </location>
</feature>
<evidence type="ECO:0000256" key="9">
    <source>
        <dbReference type="SAM" id="Phobius"/>
    </source>
</evidence>
<dbReference type="Pfam" id="PF01431">
    <property type="entry name" value="Peptidase_M13"/>
    <property type="match status" value="1"/>
</dbReference>
<dbReference type="Proteomes" id="UP000825002">
    <property type="component" value="Unassembled WGS sequence"/>
</dbReference>
<dbReference type="InterPro" id="IPR056229">
    <property type="entry name" value="Ig_TMM62"/>
</dbReference>
<evidence type="ECO:0000256" key="6">
    <source>
        <dbReference type="ARBA" id="ARBA00022833"/>
    </source>
</evidence>
<dbReference type="PROSITE" id="PS51885">
    <property type="entry name" value="NEPRILYSIN"/>
    <property type="match status" value="1"/>
</dbReference>
<evidence type="ECO:0000256" key="1">
    <source>
        <dbReference type="ARBA" id="ARBA00001947"/>
    </source>
</evidence>
<evidence type="ECO:0000256" key="2">
    <source>
        <dbReference type="ARBA" id="ARBA00007357"/>
    </source>
</evidence>
<keyword evidence="6" id="KW-0862">Zinc</keyword>
<comment type="similarity">
    <text evidence="2">Belongs to the peptidase M13 family.</text>
</comment>
<feature type="transmembrane region" description="Helical" evidence="9">
    <location>
        <begin position="1258"/>
        <end position="1285"/>
    </location>
</feature>
<evidence type="ECO:0000256" key="7">
    <source>
        <dbReference type="ARBA" id="ARBA00023049"/>
    </source>
</evidence>
<evidence type="ECO:0000313" key="14">
    <source>
        <dbReference type="EMBL" id="KAG9509324.1"/>
    </source>
</evidence>
<dbReference type="InterPro" id="IPR000718">
    <property type="entry name" value="Peptidase_M13"/>
</dbReference>
<dbReference type="EMBL" id="JAIFTH010000537">
    <property type="protein sequence ID" value="KAG9509324.1"/>
    <property type="molecule type" value="Genomic_DNA"/>
</dbReference>
<gene>
    <name evidence="14" type="primary">Nep2</name>
    <name evidence="14" type="ORF">GZH46_02162</name>
</gene>
<feature type="transmembrane region" description="Helical" evidence="9">
    <location>
        <begin position="1358"/>
        <end position="1379"/>
    </location>
</feature>
<keyword evidence="5" id="KW-0378">Hydrolase</keyword>
<dbReference type="SUPFAM" id="SSF55486">
    <property type="entry name" value="Metalloproteases ('zincins'), catalytic domain"/>
    <property type="match status" value="1"/>
</dbReference>
<dbReference type="Pfam" id="PF05649">
    <property type="entry name" value="Peptidase_M13_N"/>
    <property type="match status" value="1"/>
</dbReference>
<reference evidence="14 15" key="1">
    <citation type="submission" date="2020-10" db="EMBL/GenBank/DDBJ databases">
        <authorList>
            <person name="Klimov P.B."/>
            <person name="Dyachkov S.M."/>
            <person name="Chetverikov P.E."/>
        </authorList>
    </citation>
    <scope>NUCLEOTIDE SEQUENCE [LARGE SCALE GENOMIC DNA]</scope>
    <source>
        <strain evidence="14">BMOC 18-1129-001#AD2665</strain>
        <tissue evidence="14">Entire mites</tissue>
    </source>
</reference>
<keyword evidence="9" id="KW-0812">Transmembrane</keyword>
<feature type="transmembrane region" description="Helical" evidence="9">
    <location>
        <begin position="1319"/>
        <end position="1338"/>
    </location>
</feature>
<feature type="domain" description="TMEM62 Ig-like" evidence="13">
    <location>
        <begin position="1092"/>
        <end position="1196"/>
    </location>
</feature>
<dbReference type="SUPFAM" id="SSF56300">
    <property type="entry name" value="Metallo-dependent phosphatases"/>
    <property type="match status" value="1"/>
</dbReference>
<dbReference type="Pfam" id="PF00149">
    <property type="entry name" value="Metallophos"/>
    <property type="match status" value="1"/>
</dbReference>